<organism evidence="11 12">
    <name type="scientific">Dyella koreensis</name>
    <dbReference type="NCBI Taxonomy" id="311235"/>
    <lineage>
        <taxon>Bacteria</taxon>
        <taxon>Pseudomonadati</taxon>
        <taxon>Pseudomonadota</taxon>
        <taxon>Gammaproteobacteria</taxon>
        <taxon>Lysobacterales</taxon>
        <taxon>Rhodanobacteraceae</taxon>
        <taxon>Dyella</taxon>
    </lineage>
</organism>
<feature type="domain" description="ABC transporter" evidence="10">
    <location>
        <begin position="264"/>
        <end position="509"/>
    </location>
</feature>
<evidence type="ECO:0000313" key="12">
    <source>
        <dbReference type="Proteomes" id="UP001620408"/>
    </source>
</evidence>
<dbReference type="PROSITE" id="PS50893">
    <property type="entry name" value="ABC_TRANSPORTER_2"/>
    <property type="match status" value="2"/>
</dbReference>
<dbReference type="PROSITE" id="PS00211">
    <property type="entry name" value="ABC_TRANSPORTER_1"/>
    <property type="match status" value="1"/>
</dbReference>
<dbReference type="Gene3D" id="3.40.50.300">
    <property type="entry name" value="P-loop containing nucleotide triphosphate hydrolases"/>
    <property type="match status" value="2"/>
</dbReference>
<keyword evidence="6" id="KW-0547">Nucleotide-binding</keyword>
<evidence type="ECO:0000256" key="1">
    <source>
        <dbReference type="ARBA" id="ARBA00022448"/>
    </source>
</evidence>
<keyword evidence="9" id="KW-0472">Membrane</keyword>
<dbReference type="EMBL" id="JADIKD010000010">
    <property type="protein sequence ID" value="MFK2917716.1"/>
    <property type="molecule type" value="Genomic_DNA"/>
</dbReference>
<evidence type="ECO:0000256" key="7">
    <source>
        <dbReference type="ARBA" id="ARBA00022840"/>
    </source>
</evidence>
<evidence type="ECO:0000256" key="5">
    <source>
        <dbReference type="ARBA" id="ARBA00022737"/>
    </source>
</evidence>
<name>A0ABW8K4B6_9GAMM</name>
<keyword evidence="1" id="KW-0813">Transport</keyword>
<dbReference type="InterPro" id="IPR050107">
    <property type="entry name" value="ABC_carbohydrate_import_ATPase"/>
</dbReference>
<keyword evidence="12" id="KW-1185">Reference proteome</keyword>
<keyword evidence="7 11" id="KW-0067">ATP-binding</keyword>
<accession>A0ABW8K4B6</accession>
<dbReference type="InterPro" id="IPR003593">
    <property type="entry name" value="AAA+_ATPase"/>
</dbReference>
<evidence type="ECO:0000256" key="4">
    <source>
        <dbReference type="ARBA" id="ARBA00022597"/>
    </source>
</evidence>
<keyword evidence="3" id="KW-0997">Cell inner membrane</keyword>
<keyword evidence="2" id="KW-1003">Cell membrane</keyword>
<dbReference type="GO" id="GO:0005524">
    <property type="term" value="F:ATP binding"/>
    <property type="evidence" value="ECO:0007669"/>
    <property type="project" value="UniProtKB-KW"/>
</dbReference>
<evidence type="ECO:0000256" key="6">
    <source>
        <dbReference type="ARBA" id="ARBA00022741"/>
    </source>
</evidence>
<evidence type="ECO:0000256" key="9">
    <source>
        <dbReference type="ARBA" id="ARBA00023136"/>
    </source>
</evidence>
<dbReference type="PANTHER" id="PTHR43790:SF1">
    <property type="entry name" value="XYLOSE IMPORT ATP-BINDING PROTEIN XYLG"/>
    <property type="match status" value="1"/>
</dbReference>
<dbReference type="SUPFAM" id="SSF52540">
    <property type="entry name" value="P-loop containing nucleoside triphosphate hydrolases"/>
    <property type="match status" value="2"/>
</dbReference>
<sequence length="514" mass="55503">MAGGDLLFEMRGITKAFAGVKALDGIDLKLRAGECVGLCGENGAGKSTLMKVLSGVYPHGSWEGEILWRGEPLRARSVRDSERAGIVIIHQELMLVPKLSVAENIFLGHELTRPGGRMDYDAMYAKASALLKELKLDDVNVALPVMNYGGGHQQLFEIAKALAKDAKLLILDEPTSSLTARETEVLLGIVEDLKRRGVACIYISHKLDEVERVCDTVSVIRDGKHIATRPMAELDTDAIISLMVGRKLESLFPKVEHAIGEVIFEARHVSCLDPVNPQRKRVDDVSFELRRGEILGIAGLVGAGRTELVSAIFGAYAGRSSAELVLEGKPLRVRSPGDAIRAGLCMVPEDRKRHGIVPMLGVGDNITLATLQHYARAGHIDRQRELQVVEAQIGQRRVKTASPALPIARLSGGNQQKAVLAKMLLANPKVLILDEPTRGVDIGAKAEIYRLIFELAAQGVSIILVSSELPEVLGLADRVLVMGEGRLRGNFPNQGLTQEQVLAAAIDAGPRAAA</sequence>
<keyword evidence="5" id="KW-0677">Repeat</keyword>
<evidence type="ECO:0000313" key="11">
    <source>
        <dbReference type="EMBL" id="MFK2917716.1"/>
    </source>
</evidence>
<dbReference type="NCBIfam" id="TIGR02633">
    <property type="entry name" value="xylG"/>
    <property type="match status" value="1"/>
</dbReference>
<evidence type="ECO:0000256" key="3">
    <source>
        <dbReference type="ARBA" id="ARBA00022519"/>
    </source>
</evidence>
<dbReference type="PANTHER" id="PTHR43790">
    <property type="entry name" value="CARBOHYDRATE TRANSPORT ATP-BINDING PROTEIN MG119-RELATED"/>
    <property type="match status" value="1"/>
</dbReference>
<keyword evidence="8" id="KW-1278">Translocase</keyword>
<dbReference type="InterPro" id="IPR027417">
    <property type="entry name" value="P-loop_NTPase"/>
</dbReference>
<protein>
    <submittedName>
        <fullName evidence="11">D-xylose ABC transporter ATP-binding protein</fullName>
    </submittedName>
</protein>
<dbReference type="InterPro" id="IPR003439">
    <property type="entry name" value="ABC_transporter-like_ATP-bd"/>
</dbReference>
<comment type="caution">
    <text evidence="11">The sequence shown here is derived from an EMBL/GenBank/DDBJ whole genome shotgun (WGS) entry which is preliminary data.</text>
</comment>
<proteinExistence type="predicted"/>
<evidence type="ECO:0000256" key="2">
    <source>
        <dbReference type="ARBA" id="ARBA00022475"/>
    </source>
</evidence>
<dbReference type="Pfam" id="PF00005">
    <property type="entry name" value="ABC_tran"/>
    <property type="match status" value="2"/>
</dbReference>
<evidence type="ECO:0000256" key="8">
    <source>
        <dbReference type="ARBA" id="ARBA00022967"/>
    </source>
</evidence>
<dbReference type="NCBIfam" id="NF010069">
    <property type="entry name" value="PRK13549.1"/>
    <property type="match status" value="1"/>
</dbReference>
<dbReference type="Proteomes" id="UP001620408">
    <property type="component" value="Unassembled WGS sequence"/>
</dbReference>
<dbReference type="SMART" id="SM00382">
    <property type="entry name" value="AAA"/>
    <property type="match status" value="2"/>
</dbReference>
<dbReference type="CDD" id="cd03216">
    <property type="entry name" value="ABC_Carb_Monos_I"/>
    <property type="match status" value="1"/>
</dbReference>
<evidence type="ECO:0000259" key="10">
    <source>
        <dbReference type="PROSITE" id="PS50893"/>
    </source>
</evidence>
<reference evidence="11 12" key="1">
    <citation type="submission" date="2020-10" db="EMBL/GenBank/DDBJ databases">
        <title>Phylogeny of dyella-like bacteria.</title>
        <authorList>
            <person name="Fu J."/>
        </authorList>
    </citation>
    <scope>NUCLEOTIDE SEQUENCE [LARGE SCALE GENOMIC DNA]</scope>
    <source>
        <strain evidence="11 12">BB4</strain>
    </source>
</reference>
<dbReference type="CDD" id="cd03215">
    <property type="entry name" value="ABC_Carb_Monos_II"/>
    <property type="match status" value="1"/>
</dbReference>
<dbReference type="InterPro" id="IPR013455">
    <property type="entry name" value="ABC_transptr_XylG"/>
</dbReference>
<keyword evidence="4" id="KW-0762">Sugar transport</keyword>
<feature type="domain" description="ABC transporter" evidence="10">
    <location>
        <begin position="8"/>
        <end position="247"/>
    </location>
</feature>
<gene>
    <name evidence="11" type="primary">xylG</name>
    <name evidence="11" type="ORF">ISS97_10635</name>
</gene>
<dbReference type="InterPro" id="IPR017871">
    <property type="entry name" value="ABC_transporter-like_CS"/>
</dbReference>